<comment type="caution">
    <text evidence="8">The sequence shown here is derived from an EMBL/GenBank/DDBJ whole genome shotgun (WGS) entry which is preliminary data.</text>
</comment>
<dbReference type="GO" id="GO:0046872">
    <property type="term" value="F:metal ion binding"/>
    <property type="evidence" value="ECO:0007669"/>
    <property type="project" value="UniProtKB-KW"/>
</dbReference>
<dbReference type="GO" id="GO:0006308">
    <property type="term" value="P:DNA catabolic process"/>
    <property type="evidence" value="ECO:0007669"/>
    <property type="project" value="InterPro"/>
</dbReference>
<dbReference type="PANTHER" id="PTHR33146:SF26">
    <property type="entry name" value="ENDONUCLEASE 4"/>
    <property type="match status" value="1"/>
</dbReference>
<dbReference type="AlphaFoldDB" id="A0AAN6J3M9"/>
<dbReference type="EMBL" id="JAUJLE010000104">
    <property type="protein sequence ID" value="KAK0982842.1"/>
    <property type="molecule type" value="Genomic_DNA"/>
</dbReference>
<dbReference type="SUPFAM" id="SSF48537">
    <property type="entry name" value="Phospholipase C/P1 nuclease"/>
    <property type="match status" value="1"/>
</dbReference>
<evidence type="ECO:0000313" key="11">
    <source>
        <dbReference type="Proteomes" id="UP001175353"/>
    </source>
</evidence>
<gene>
    <name evidence="8" type="ORF">LTR82_013328</name>
    <name evidence="9" type="ORF">LTR91_011385</name>
</gene>
<keyword evidence="7" id="KW-0325">Glycoprotein</keyword>
<dbReference type="Gene3D" id="1.10.575.10">
    <property type="entry name" value="P1 Nuclease"/>
    <property type="match status" value="1"/>
</dbReference>
<dbReference type="InterPro" id="IPR003154">
    <property type="entry name" value="S1/P1nuclease"/>
</dbReference>
<evidence type="ECO:0008006" key="12">
    <source>
        <dbReference type="Google" id="ProtNLM"/>
    </source>
</evidence>
<evidence type="ECO:0000256" key="5">
    <source>
        <dbReference type="ARBA" id="ARBA00022801"/>
    </source>
</evidence>
<dbReference type="PANTHER" id="PTHR33146">
    <property type="entry name" value="ENDONUCLEASE 4"/>
    <property type="match status" value="1"/>
</dbReference>
<evidence type="ECO:0000313" key="10">
    <source>
        <dbReference type="Proteomes" id="UP001168146"/>
    </source>
</evidence>
<evidence type="ECO:0000313" key="8">
    <source>
        <dbReference type="EMBL" id="KAK0314018.1"/>
    </source>
</evidence>
<reference evidence="9" key="2">
    <citation type="submission" date="2023-06" db="EMBL/GenBank/DDBJ databases">
        <title>Black Yeasts Isolated from many extreme environments.</title>
        <authorList>
            <person name="Coleine C."/>
            <person name="Stajich J.E."/>
            <person name="Selbmann L."/>
        </authorList>
    </citation>
    <scope>NUCLEOTIDE SEQUENCE</scope>
    <source>
        <strain evidence="9">CCFEE 5200</strain>
    </source>
</reference>
<keyword evidence="11" id="KW-1185">Reference proteome</keyword>
<proteinExistence type="inferred from homology"/>
<keyword evidence="3" id="KW-0479">Metal-binding</keyword>
<keyword evidence="4" id="KW-0255">Endonuclease</keyword>
<dbReference type="GO" id="GO:0016788">
    <property type="term" value="F:hydrolase activity, acting on ester bonds"/>
    <property type="evidence" value="ECO:0007669"/>
    <property type="project" value="InterPro"/>
</dbReference>
<evidence type="ECO:0000256" key="2">
    <source>
        <dbReference type="ARBA" id="ARBA00022722"/>
    </source>
</evidence>
<protein>
    <recommendedName>
        <fullName evidence="12">S1/P1 nuclease</fullName>
    </recommendedName>
</protein>
<dbReference type="GO" id="GO:0003676">
    <property type="term" value="F:nucleic acid binding"/>
    <property type="evidence" value="ECO:0007669"/>
    <property type="project" value="InterPro"/>
</dbReference>
<reference evidence="8" key="1">
    <citation type="submission" date="2021-12" db="EMBL/GenBank/DDBJ databases">
        <title>Black yeast isolated from Biological Soil Crust.</title>
        <authorList>
            <person name="Kurbessoian T."/>
        </authorList>
    </citation>
    <scope>NUCLEOTIDE SEQUENCE</scope>
    <source>
        <strain evidence="8">CCFEE 5208</strain>
    </source>
</reference>
<dbReference type="EMBL" id="JASUXU010000058">
    <property type="protein sequence ID" value="KAK0314018.1"/>
    <property type="molecule type" value="Genomic_DNA"/>
</dbReference>
<name>A0AAN6J3M9_9PEZI</name>
<dbReference type="Pfam" id="PF02265">
    <property type="entry name" value="S1-P1_nuclease"/>
    <property type="match status" value="1"/>
</dbReference>
<evidence type="ECO:0000256" key="6">
    <source>
        <dbReference type="ARBA" id="ARBA00023157"/>
    </source>
</evidence>
<keyword evidence="6" id="KW-1015">Disulfide bond</keyword>
<evidence type="ECO:0000256" key="3">
    <source>
        <dbReference type="ARBA" id="ARBA00022723"/>
    </source>
</evidence>
<dbReference type="InterPro" id="IPR008947">
    <property type="entry name" value="PLipase_C/P1_nuclease_dom_sf"/>
</dbReference>
<keyword evidence="5" id="KW-0378">Hydrolase</keyword>
<comment type="similarity">
    <text evidence="1">Belongs to the nuclease type I family.</text>
</comment>
<evidence type="ECO:0000256" key="1">
    <source>
        <dbReference type="ARBA" id="ARBA00009547"/>
    </source>
</evidence>
<dbReference type="Proteomes" id="UP001168146">
    <property type="component" value="Unassembled WGS sequence"/>
</dbReference>
<evidence type="ECO:0000313" key="9">
    <source>
        <dbReference type="EMBL" id="KAK0982842.1"/>
    </source>
</evidence>
<evidence type="ECO:0000256" key="7">
    <source>
        <dbReference type="ARBA" id="ARBA00023180"/>
    </source>
</evidence>
<sequence>MALRFLHLDKITVLGIYFASVLVPAWCWGNVGHRTVAYLAAKYLDEAELALMQTMTGFDDLSDAAVWADEVAHLPAYEYARSWHYINVQDDPPEHCGINVTRDHQAPSGDIIFAFVNHTAIVRSSASCIAEDREAMRYLLHWIGDIHQPLHAEGLARGGVDLPVVFAGMPTNLHFVWDVAMIDKYRGEGDEKEVSRTWANEIYAHDRDPYLIIHRECSEISSPMHCILAWAKQSNKAVCEFVLKENVANRDLSLDYYMENISFLESRIALAGRRLGAWMKALAVDAGVRSGVHYDAWPLDQTPKAGKRNMIDPPANNSTAFQKPLQIFQGPITSDPTHTSADLELPLGQATINLEFCKYEYAADGHPEEPEDRKLARWSRVC</sequence>
<dbReference type="Proteomes" id="UP001175353">
    <property type="component" value="Unassembled WGS sequence"/>
</dbReference>
<dbReference type="CDD" id="cd11010">
    <property type="entry name" value="S1-P1_nuclease"/>
    <property type="match status" value="1"/>
</dbReference>
<dbReference type="GO" id="GO:0004519">
    <property type="term" value="F:endonuclease activity"/>
    <property type="evidence" value="ECO:0007669"/>
    <property type="project" value="UniProtKB-KW"/>
</dbReference>
<keyword evidence="2" id="KW-0540">Nuclease</keyword>
<evidence type="ECO:0000256" key="4">
    <source>
        <dbReference type="ARBA" id="ARBA00022759"/>
    </source>
</evidence>
<accession>A0AAN6J3M9</accession>
<organism evidence="8 10">
    <name type="scientific">Friedmanniomyces endolithicus</name>
    <dbReference type="NCBI Taxonomy" id="329885"/>
    <lineage>
        <taxon>Eukaryota</taxon>
        <taxon>Fungi</taxon>
        <taxon>Dikarya</taxon>
        <taxon>Ascomycota</taxon>
        <taxon>Pezizomycotina</taxon>
        <taxon>Dothideomycetes</taxon>
        <taxon>Dothideomycetidae</taxon>
        <taxon>Mycosphaerellales</taxon>
        <taxon>Teratosphaeriaceae</taxon>
        <taxon>Friedmanniomyces</taxon>
    </lineage>
</organism>